<dbReference type="InterPro" id="IPR002686">
    <property type="entry name" value="Transposase_17"/>
</dbReference>
<dbReference type="Pfam" id="PF01797">
    <property type="entry name" value="Y1_Tnp"/>
    <property type="match status" value="1"/>
</dbReference>
<protein>
    <recommendedName>
        <fullName evidence="1">Transposase IS200-like domain-containing protein</fullName>
    </recommendedName>
</protein>
<dbReference type="SUPFAM" id="SSF143422">
    <property type="entry name" value="Transposase IS200-like"/>
    <property type="match status" value="1"/>
</dbReference>
<gene>
    <name evidence="2" type="ORF">S03H2_60438</name>
</gene>
<accession>X1KG44</accession>
<feature type="domain" description="Transposase IS200-like" evidence="1">
    <location>
        <begin position="40"/>
        <end position="89"/>
    </location>
</feature>
<organism evidence="2">
    <name type="scientific">marine sediment metagenome</name>
    <dbReference type="NCBI Taxonomy" id="412755"/>
    <lineage>
        <taxon>unclassified sequences</taxon>
        <taxon>metagenomes</taxon>
        <taxon>ecological metagenomes</taxon>
    </lineage>
</organism>
<dbReference type="Gene3D" id="3.30.70.1290">
    <property type="entry name" value="Transposase IS200-like"/>
    <property type="match status" value="1"/>
</dbReference>
<sequence>VSIRQLMIWQDFNYSSIQCQVETPDIIKIVMKSGTYTQFYYIQLIFAVKYRETLTHPKFQDEVYKYISGIINSMGHKALAVNGMPYHIHS</sequence>
<dbReference type="GO" id="GO:0006313">
    <property type="term" value="P:DNA transposition"/>
    <property type="evidence" value="ECO:0007669"/>
    <property type="project" value="InterPro"/>
</dbReference>
<dbReference type="EMBL" id="BARU01038945">
    <property type="protein sequence ID" value="GAH89134.1"/>
    <property type="molecule type" value="Genomic_DNA"/>
</dbReference>
<dbReference type="AlphaFoldDB" id="X1KG44"/>
<dbReference type="GO" id="GO:0003677">
    <property type="term" value="F:DNA binding"/>
    <property type="evidence" value="ECO:0007669"/>
    <property type="project" value="InterPro"/>
</dbReference>
<feature type="non-terminal residue" evidence="2">
    <location>
        <position position="1"/>
    </location>
</feature>
<reference evidence="2" key="1">
    <citation type="journal article" date="2014" name="Front. Microbiol.">
        <title>High frequency of phylogenetically diverse reductive dehalogenase-homologous genes in deep subseafloor sedimentary metagenomes.</title>
        <authorList>
            <person name="Kawai M."/>
            <person name="Futagami T."/>
            <person name="Toyoda A."/>
            <person name="Takaki Y."/>
            <person name="Nishi S."/>
            <person name="Hori S."/>
            <person name="Arai W."/>
            <person name="Tsubouchi T."/>
            <person name="Morono Y."/>
            <person name="Uchiyama I."/>
            <person name="Ito T."/>
            <person name="Fujiyama A."/>
            <person name="Inagaki F."/>
            <person name="Takami H."/>
        </authorList>
    </citation>
    <scope>NUCLEOTIDE SEQUENCE</scope>
    <source>
        <strain evidence="2">Expedition CK06-06</strain>
    </source>
</reference>
<dbReference type="InterPro" id="IPR036515">
    <property type="entry name" value="Transposase_17_sf"/>
</dbReference>
<comment type="caution">
    <text evidence="2">The sequence shown here is derived from an EMBL/GenBank/DDBJ whole genome shotgun (WGS) entry which is preliminary data.</text>
</comment>
<evidence type="ECO:0000313" key="2">
    <source>
        <dbReference type="EMBL" id="GAH89134.1"/>
    </source>
</evidence>
<proteinExistence type="predicted"/>
<evidence type="ECO:0000259" key="1">
    <source>
        <dbReference type="Pfam" id="PF01797"/>
    </source>
</evidence>
<name>X1KG44_9ZZZZ</name>
<dbReference type="GO" id="GO:0004803">
    <property type="term" value="F:transposase activity"/>
    <property type="evidence" value="ECO:0007669"/>
    <property type="project" value="InterPro"/>
</dbReference>